<dbReference type="OrthoDB" id="9778740at2"/>
<dbReference type="Gene3D" id="3.50.50.60">
    <property type="entry name" value="FAD/NAD(P)-binding domain"/>
    <property type="match status" value="1"/>
</dbReference>
<dbReference type="PANTHER" id="PTHR10668:SF105">
    <property type="entry name" value="DEHYDROGENASE-RELATED"/>
    <property type="match status" value="1"/>
</dbReference>
<organism evidence="1 2">
    <name type="scientific">Zunongwangia mangrovi</name>
    <dbReference type="NCBI Taxonomy" id="1334022"/>
    <lineage>
        <taxon>Bacteria</taxon>
        <taxon>Pseudomonadati</taxon>
        <taxon>Bacteroidota</taxon>
        <taxon>Flavobacteriia</taxon>
        <taxon>Flavobacteriales</taxon>
        <taxon>Flavobacteriaceae</taxon>
        <taxon>Zunongwangia</taxon>
    </lineage>
</organism>
<dbReference type="PANTHER" id="PTHR10668">
    <property type="entry name" value="PHYTOENE DEHYDROGENASE"/>
    <property type="match status" value="1"/>
</dbReference>
<evidence type="ECO:0000313" key="1">
    <source>
        <dbReference type="EMBL" id="SFC22214.1"/>
    </source>
</evidence>
<dbReference type="Pfam" id="PF13450">
    <property type="entry name" value="NAD_binding_8"/>
    <property type="match status" value="1"/>
</dbReference>
<dbReference type="SUPFAM" id="SSF51905">
    <property type="entry name" value="FAD/NAD(P)-binding domain"/>
    <property type="match status" value="1"/>
</dbReference>
<evidence type="ECO:0000313" key="2">
    <source>
        <dbReference type="Proteomes" id="UP000199438"/>
    </source>
</evidence>
<dbReference type="Proteomes" id="UP000199438">
    <property type="component" value="Unassembled WGS sequence"/>
</dbReference>
<proteinExistence type="predicted"/>
<dbReference type="AlphaFoldDB" id="A0A1I1HE45"/>
<dbReference type="STRING" id="1334022.SAMN04487907_10312"/>
<reference evidence="2" key="1">
    <citation type="submission" date="2016-10" db="EMBL/GenBank/DDBJ databases">
        <authorList>
            <person name="Varghese N."/>
            <person name="Submissions S."/>
        </authorList>
    </citation>
    <scope>NUCLEOTIDE SEQUENCE [LARGE SCALE GENOMIC DNA]</scope>
    <source>
        <strain evidence="2">DSM 24499</strain>
    </source>
</reference>
<keyword evidence="2" id="KW-1185">Reference proteome</keyword>
<protein>
    <submittedName>
        <fullName evidence="1">Phytoene dehydrogenase-related protein</fullName>
    </submittedName>
</protein>
<dbReference type="InterPro" id="IPR036188">
    <property type="entry name" value="FAD/NAD-bd_sf"/>
</dbReference>
<name>A0A1I1HE45_9FLAO</name>
<gene>
    <name evidence="1" type="ORF">SAMN04487907_10312</name>
</gene>
<sequence>MGQDKTEEKYDAVIVGSGANGISAAIYLQQKGLKTLILEKNSDPGGATRSGQLTLPGYVHDIGSAVLPMSYSSPFFQTLPLEKYGLEWIFPEIAFAQTLENGEAVGCYRDISKTAANLGKDKEAYEDLMNPLVSNWAKIDEDILSPFGIPSHPIQFLKFGIKAILPAKTLVNHYFKEDKAKSLFYGAAAHSTLPLTNLASSSFGLVLSIMAHINGWPFPKHGASAIIKALLAYYEDLGGKIHCNYTVKDAKNIPNSKIQLFDLTPRQLLKIEGLNLSNTYQKRLSKFTYGSGVFKIDWALNHPIPFNNAICRRAGTVHIGYGSEEIEHSEALSAKGKIAENPYILLVQPSIFDSSRAPEEKHTAWAYCHVPNGSTFDCTKIIEDQIEKAAPGFKKSILKRATMNTSDLEVFNPNLVGGDINGGRQDITQLFTRPIAKISPYKTSNNNIYLCSSSTPPGGGVHGMAGFNAAKQAFKDHF</sequence>
<accession>A0A1I1HE45</accession>
<dbReference type="RefSeq" id="WP_092541583.1">
    <property type="nucleotide sequence ID" value="NZ_FOKV01000003.1"/>
</dbReference>
<dbReference type="EMBL" id="FOKV01000003">
    <property type="protein sequence ID" value="SFC22214.1"/>
    <property type="molecule type" value="Genomic_DNA"/>
</dbReference>